<keyword evidence="3" id="KW-1185">Reference proteome</keyword>
<dbReference type="Pfam" id="PF00300">
    <property type="entry name" value="His_Phos_1"/>
    <property type="match status" value="1"/>
</dbReference>
<evidence type="ECO:0000256" key="1">
    <source>
        <dbReference type="ARBA" id="ARBA00022801"/>
    </source>
</evidence>
<dbReference type="CDD" id="cd07067">
    <property type="entry name" value="HP_PGM_like"/>
    <property type="match status" value="1"/>
</dbReference>
<sequence length="160" mass="17321">MPTLWLLRHAKAANFTPGRGDAERPLTERGRTQADTIGRLLARQEPIEHVLCSTATRTRETLEGLGLDAPVEFCENIYQAGSDAIVHLIGEVDPAVQTLLVVGHAPGVPALAQDLAREGSDPDAMARLEAGYPTATLTRVDVDSWDRLQDTRVTHVHLAG</sequence>
<evidence type="ECO:0000313" key="3">
    <source>
        <dbReference type="Proteomes" id="UP000316196"/>
    </source>
</evidence>
<dbReference type="AlphaFoldDB" id="A0A542ZCT1"/>
<dbReference type="InterPro" id="IPR051021">
    <property type="entry name" value="Mito_Ser/Thr_phosphatase"/>
</dbReference>
<dbReference type="Gene3D" id="3.40.50.1240">
    <property type="entry name" value="Phosphoglycerate mutase-like"/>
    <property type="match status" value="1"/>
</dbReference>
<evidence type="ECO:0000313" key="2">
    <source>
        <dbReference type="EMBL" id="TQL58162.1"/>
    </source>
</evidence>
<dbReference type="Proteomes" id="UP000316196">
    <property type="component" value="Unassembled WGS sequence"/>
</dbReference>
<keyword evidence="1" id="KW-0378">Hydrolase</keyword>
<name>A0A542ZCT1_9ACTN</name>
<accession>A0A542ZCT1</accession>
<dbReference type="SMART" id="SM00855">
    <property type="entry name" value="PGAM"/>
    <property type="match status" value="1"/>
</dbReference>
<dbReference type="SUPFAM" id="SSF53254">
    <property type="entry name" value="Phosphoglycerate mutase-like"/>
    <property type="match status" value="1"/>
</dbReference>
<comment type="caution">
    <text evidence="2">The sequence shown here is derived from an EMBL/GenBank/DDBJ whole genome shotgun (WGS) entry which is preliminary data.</text>
</comment>
<protein>
    <submittedName>
        <fullName evidence="2">Phosphohistidine phosphatase</fullName>
    </submittedName>
</protein>
<dbReference type="RefSeq" id="WP_142093982.1">
    <property type="nucleotide sequence ID" value="NZ_BAAAMD010000002.1"/>
</dbReference>
<dbReference type="OrthoDB" id="9810154at2"/>
<dbReference type="InterPro" id="IPR013078">
    <property type="entry name" value="His_Pase_superF_clade-1"/>
</dbReference>
<dbReference type="GO" id="GO:0016787">
    <property type="term" value="F:hydrolase activity"/>
    <property type="evidence" value="ECO:0007669"/>
    <property type="project" value="UniProtKB-KW"/>
</dbReference>
<reference evidence="2 3" key="1">
    <citation type="submission" date="2019-06" db="EMBL/GenBank/DDBJ databases">
        <title>Sequencing the genomes of 1000 actinobacteria strains.</title>
        <authorList>
            <person name="Klenk H.-P."/>
        </authorList>
    </citation>
    <scope>NUCLEOTIDE SEQUENCE [LARGE SCALE GENOMIC DNA]</scope>
    <source>
        <strain evidence="2 3">DSM 8251</strain>
    </source>
</reference>
<proteinExistence type="predicted"/>
<dbReference type="PANTHER" id="PTHR20935">
    <property type="entry name" value="PHOSPHOGLYCERATE MUTASE-RELATED"/>
    <property type="match status" value="1"/>
</dbReference>
<dbReference type="EMBL" id="VFOR01000002">
    <property type="protein sequence ID" value="TQL58162.1"/>
    <property type="molecule type" value="Genomic_DNA"/>
</dbReference>
<dbReference type="PANTHER" id="PTHR20935:SF1">
    <property type="entry name" value="SLL1549 PROTEIN"/>
    <property type="match status" value="1"/>
</dbReference>
<gene>
    <name evidence="2" type="ORF">FB460_2015</name>
</gene>
<dbReference type="InterPro" id="IPR029033">
    <property type="entry name" value="His_PPase_superfam"/>
</dbReference>
<organism evidence="2 3">
    <name type="scientific">Propioniferax innocua</name>
    <dbReference type="NCBI Taxonomy" id="1753"/>
    <lineage>
        <taxon>Bacteria</taxon>
        <taxon>Bacillati</taxon>
        <taxon>Actinomycetota</taxon>
        <taxon>Actinomycetes</taxon>
        <taxon>Propionibacteriales</taxon>
        <taxon>Propionibacteriaceae</taxon>
        <taxon>Propioniferax</taxon>
    </lineage>
</organism>